<dbReference type="PATRIC" id="fig|34065.5.peg.5124"/>
<proteinExistence type="predicted"/>
<evidence type="ECO:0000313" key="1">
    <source>
        <dbReference type="EMBL" id="KPY05244.1"/>
    </source>
</evidence>
<protein>
    <submittedName>
        <fullName evidence="1">Uncharacterized protein</fullName>
    </submittedName>
</protein>
<gene>
    <name evidence="1" type="ORF">ALO63_102598</name>
</gene>
<sequence length="38" mass="4692">MNTWRYRERFFSNERHWLCTSARSRVTVSVLLTERECA</sequence>
<accession>A0A0P9VL95</accession>
<reference evidence="1 2" key="1">
    <citation type="submission" date="2015-09" db="EMBL/GenBank/DDBJ databases">
        <title>Genome announcement of multiple Pseudomonas syringae strains.</title>
        <authorList>
            <person name="Thakur S."/>
            <person name="Wang P.W."/>
            <person name="Gong Y."/>
            <person name="Weir B.S."/>
            <person name="Guttman D.S."/>
        </authorList>
    </citation>
    <scope>NUCLEOTIDE SEQUENCE [LARGE SCALE GENOMIC DNA]</scope>
    <source>
        <strain evidence="1 2">ICMP4331</strain>
    </source>
</reference>
<dbReference type="Proteomes" id="UP000050420">
    <property type="component" value="Unassembled WGS sequence"/>
</dbReference>
<dbReference type="AlphaFoldDB" id="A0A0P9VL95"/>
<dbReference type="EMBL" id="LJQU01000022">
    <property type="protein sequence ID" value="KPY05244.1"/>
    <property type="molecule type" value="Genomic_DNA"/>
</dbReference>
<comment type="caution">
    <text evidence="1">The sequence shown here is derived from an EMBL/GenBank/DDBJ whole genome shotgun (WGS) entry which is preliminary data.</text>
</comment>
<organism evidence="1 2">
    <name type="scientific">Pseudomonas amygdali pv. mori</name>
    <dbReference type="NCBI Taxonomy" id="34065"/>
    <lineage>
        <taxon>Bacteria</taxon>
        <taxon>Pseudomonadati</taxon>
        <taxon>Pseudomonadota</taxon>
        <taxon>Gammaproteobacteria</taxon>
        <taxon>Pseudomonadales</taxon>
        <taxon>Pseudomonadaceae</taxon>
        <taxon>Pseudomonas</taxon>
        <taxon>Pseudomonas amygdali</taxon>
    </lineage>
</organism>
<evidence type="ECO:0000313" key="2">
    <source>
        <dbReference type="Proteomes" id="UP000050420"/>
    </source>
</evidence>
<name>A0A0P9VL95_PSEA0</name>